<dbReference type="SUPFAM" id="SSF54171">
    <property type="entry name" value="DNA-binding domain"/>
    <property type="match status" value="1"/>
</dbReference>
<evidence type="ECO:0000256" key="7">
    <source>
        <dbReference type="SAM" id="MobiDB-lite"/>
    </source>
</evidence>
<dbReference type="KEGG" id="egr:104450834"/>
<feature type="domain" description="AP2/ERF" evidence="8">
    <location>
        <begin position="147"/>
        <end position="204"/>
    </location>
</feature>
<dbReference type="Pfam" id="PF00847">
    <property type="entry name" value="AP2"/>
    <property type="match status" value="1"/>
</dbReference>
<dbReference type="PANTHER" id="PTHR31190">
    <property type="entry name" value="DNA-BINDING DOMAIN"/>
    <property type="match status" value="1"/>
</dbReference>
<dbReference type="InterPro" id="IPR044808">
    <property type="entry name" value="ERF_plant"/>
</dbReference>
<dbReference type="EMBL" id="KK198758">
    <property type="protein sequence ID" value="KCW71104.1"/>
    <property type="molecule type" value="Genomic_DNA"/>
</dbReference>
<dbReference type="PROSITE" id="PS51032">
    <property type="entry name" value="AP2_ERF"/>
    <property type="match status" value="1"/>
</dbReference>
<dbReference type="STRING" id="71139.A0A059BYQ0"/>
<dbReference type="GO" id="GO:0003700">
    <property type="term" value="F:DNA-binding transcription factor activity"/>
    <property type="evidence" value="ECO:0007669"/>
    <property type="project" value="InterPro"/>
</dbReference>
<dbReference type="InParanoid" id="A0A059BYQ0"/>
<comment type="similarity">
    <text evidence="6">Belongs to the AP2/ERF transcription factor family. ERF subfamily.</text>
</comment>
<dbReference type="OMA" id="WEMSAIV"/>
<dbReference type="CDD" id="cd00018">
    <property type="entry name" value="AP2"/>
    <property type="match status" value="1"/>
</dbReference>
<evidence type="ECO:0000259" key="8">
    <source>
        <dbReference type="PROSITE" id="PS51032"/>
    </source>
</evidence>
<comment type="subcellular location">
    <subcellularLocation>
        <location evidence="1">Nucleus</location>
    </subcellularLocation>
</comment>
<dbReference type="eggNOG" id="ENOG502QV3S">
    <property type="taxonomic scope" value="Eukaryota"/>
</dbReference>
<evidence type="ECO:0000256" key="3">
    <source>
        <dbReference type="ARBA" id="ARBA00023125"/>
    </source>
</evidence>
<keyword evidence="2" id="KW-0805">Transcription regulation</keyword>
<dbReference type="GO" id="GO:0009873">
    <property type="term" value="P:ethylene-activated signaling pathway"/>
    <property type="evidence" value="ECO:0007669"/>
    <property type="project" value="InterPro"/>
</dbReference>
<feature type="compositionally biased region" description="Pro residues" evidence="7">
    <location>
        <begin position="127"/>
        <end position="139"/>
    </location>
</feature>
<evidence type="ECO:0000256" key="6">
    <source>
        <dbReference type="ARBA" id="ARBA00024343"/>
    </source>
</evidence>
<evidence type="ECO:0000256" key="1">
    <source>
        <dbReference type="ARBA" id="ARBA00004123"/>
    </source>
</evidence>
<gene>
    <name evidence="9" type="ORF">EUGRSUZ_F04203</name>
</gene>
<keyword evidence="3" id="KW-0238">DNA-binding</keyword>
<evidence type="ECO:0000313" key="9">
    <source>
        <dbReference type="EMBL" id="KCW71104.1"/>
    </source>
</evidence>
<protein>
    <recommendedName>
        <fullName evidence="8">AP2/ERF domain-containing protein</fullName>
    </recommendedName>
</protein>
<feature type="compositionally biased region" description="Low complexity" evidence="7">
    <location>
        <begin position="289"/>
        <end position="303"/>
    </location>
</feature>
<reference evidence="9" key="1">
    <citation type="submission" date="2013-07" db="EMBL/GenBank/DDBJ databases">
        <title>The genome of Eucalyptus grandis.</title>
        <authorList>
            <person name="Schmutz J."/>
            <person name="Hayes R."/>
            <person name="Myburg A."/>
            <person name="Tuskan G."/>
            <person name="Grattapaglia D."/>
            <person name="Rokhsar D.S."/>
        </authorList>
    </citation>
    <scope>NUCLEOTIDE SEQUENCE</scope>
    <source>
        <tissue evidence="9">Leaf extractions</tissue>
    </source>
</reference>
<dbReference type="Gramene" id="KCW71104">
    <property type="protein sequence ID" value="KCW71104"/>
    <property type="gene ID" value="EUGRSUZ_F04203"/>
</dbReference>
<sequence>MEEAVMPMYSPYCPPGETSAIVSALTHVVTGTRGGQHGGAYQSTLAPSFAYDSASAGSSSQLPWTYIGQKRERDEAGSSSQFLAEPPLSQRDYYGIYGGSFALRETSAISASLPGLQARTVAATSNVPPPPSGAGPPPYEGGERRRRYRGVRQRPWGKWAAEIRDPQKAARVWLGTFDTAEAAARAYDEAALRFRGNRAKLNFPENVRVIPPNVPTYGSPAAAAATLAAGSAPPAIAAGQLAPPYAGAVPLYPRGSEGFNLGDYWEYSQLLQGHHHHQPASLMEQMMYSSQMASSHSSLSLPSSSPPQPPPPPPSFPSSDLYGSSSSSGFGGASSFSSSVPLFFPQQPPLGYFRPPPPRPPHDQGSGGEDSEPPPSSDSSHYHSSTS</sequence>
<keyword evidence="5" id="KW-0539">Nucleus</keyword>
<dbReference type="GO" id="GO:0005634">
    <property type="term" value="C:nucleus"/>
    <property type="evidence" value="ECO:0007669"/>
    <property type="project" value="UniProtKB-SubCell"/>
</dbReference>
<feature type="region of interest" description="Disordered" evidence="7">
    <location>
        <begin position="288"/>
        <end position="387"/>
    </location>
</feature>
<organism evidence="9">
    <name type="scientific">Eucalyptus grandis</name>
    <name type="common">Flooded gum</name>
    <dbReference type="NCBI Taxonomy" id="71139"/>
    <lineage>
        <taxon>Eukaryota</taxon>
        <taxon>Viridiplantae</taxon>
        <taxon>Streptophyta</taxon>
        <taxon>Embryophyta</taxon>
        <taxon>Tracheophyta</taxon>
        <taxon>Spermatophyta</taxon>
        <taxon>Magnoliopsida</taxon>
        <taxon>eudicotyledons</taxon>
        <taxon>Gunneridae</taxon>
        <taxon>Pentapetalae</taxon>
        <taxon>rosids</taxon>
        <taxon>malvids</taxon>
        <taxon>Myrtales</taxon>
        <taxon>Myrtaceae</taxon>
        <taxon>Myrtoideae</taxon>
        <taxon>Eucalypteae</taxon>
        <taxon>Eucalyptus</taxon>
    </lineage>
</organism>
<feature type="region of interest" description="Disordered" evidence="7">
    <location>
        <begin position="123"/>
        <end position="151"/>
    </location>
</feature>
<feature type="compositionally biased region" description="Low complexity" evidence="7">
    <location>
        <begin position="377"/>
        <end position="387"/>
    </location>
</feature>
<feature type="compositionally biased region" description="Pro residues" evidence="7">
    <location>
        <begin position="304"/>
        <end position="316"/>
    </location>
</feature>
<accession>A0A059BYQ0</accession>
<proteinExistence type="inferred from homology"/>
<evidence type="ECO:0000256" key="2">
    <source>
        <dbReference type="ARBA" id="ARBA00023015"/>
    </source>
</evidence>
<dbReference type="InterPro" id="IPR036955">
    <property type="entry name" value="AP2/ERF_dom_sf"/>
</dbReference>
<evidence type="ECO:0000256" key="5">
    <source>
        <dbReference type="ARBA" id="ARBA00023242"/>
    </source>
</evidence>
<name>A0A059BYQ0_EUCGR</name>
<dbReference type="SMART" id="SM00380">
    <property type="entry name" value="AP2"/>
    <property type="match status" value="1"/>
</dbReference>
<keyword evidence="4" id="KW-0804">Transcription</keyword>
<feature type="compositionally biased region" description="Low complexity" evidence="7">
    <location>
        <begin position="317"/>
        <end position="353"/>
    </location>
</feature>
<dbReference type="FunFam" id="3.30.730.10:FF:000001">
    <property type="entry name" value="Ethylene-responsive transcription factor 2"/>
    <property type="match status" value="1"/>
</dbReference>
<dbReference type="GO" id="GO:0003677">
    <property type="term" value="F:DNA binding"/>
    <property type="evidence" value="ECO:0007669"/>
    <property type="project" value="UniProtKB-KW"/>
</dbReference>
<dbReference type="OrthoDB" id="1930739at2759"/>
<dbReference type="InterPro" id="IPR001471">
    <property type="entry name" value="AP2/ERF_dom"/>
</dbReference>
<dbReference type="Gene3D" id="3.30.730.10">
    <property type="entry name" value="AP2/ERF domain"/>
    <property type="match status" value="1"/>
</dbReference>
<dbReference type="InterPro" id="IPR016177">
    <property type="entry name" value="DNA-bd_dom_sf"/>
</dbReference>
<dbReference type="PANTHER" id="PTHR31190:SF421">
    <property type="entry name" value="ETHYLENE-RESPONSIVE TRANSCRIPTION FACTOR ERF110"/>
    <property type="match status" value="1"/>
</dbReference>
<dbReference type="AlphaFoldDB" id="A0A059BYQ0"/>
<evidence type="ECO:0000256" key="4">
    <source>
        <dbReference type="ARBA" id="ARBA00023163"/>
    </source>
</evidence>
<dbReference type="PRINTS" id="PR00367">
    <property type="entry name" value="ETHRSPELEMNT"/>
</dbReference>